<dbReference type="Pfam" id="PF02073">
    <property type="entry name" value="Peptidase_M29"/>
    <property type="match status" value="1"/>
</dbReference>
<evidence type="ECO:0000256" key="1">
    <source>
        <dbReference type="ARBA" id="ARBA00001941"/>
    </source>
</evidence>
<dbReference type="PANTHER" id="PTHR34448:SF3">
    <property type="entry name" value="AMINOPEPTIDASE AMPS"/>
    <property type="match status" value="1"/>
</dbReference>
<evidence type="ECO:0000256" key="3">
    <source>
        <dbReference type="ARBA" id="ARBA00001947"/>
    </source>
</evidence>
<keyword evidence="9" id="KW-0482">Metalloprotease</keyword>
<proteinExistence type="inferred from homology"/>
<evidence type="ECO:0000313" key="11">
    <source>
        <dbReference type="Proteomes" id="UP001597214"/>
    </source>
</evidence>
<gene>
    <name evidence="10" type="ORF">ACFSCX_10475</name>
</gene>
<dbReference type="PRINTS" id="PR00919">
    <property type="entry name" value="THERMOPTASE"/>
</dbReference>
<dbReference type="InterPro" id="IPR052170">
    <property type="entry name" value="M29_Exopeptidase"/>
</dbReference>
<evidence type="ECO:0000256" key="2">
    <source>
        <dbReference type="ARBA" id="ARBA00001946"/>
    </source>
</evidence>
<comment type="cofactor">
    <cofactor evidence="3">
        <name>Zn(2+)</name>
        <dbReference type="ChEBI" id="CHEBI:29105"/>
    </cofactor>
</comment>
<evidence type="ECO:0000256" key="7">
    <source>
        <dbReference type="ARBA" id="ARBA00022723"/>
    </source>
</evidence>
<evidence type="ECO:0000256" key="5">
    <source>
        <dbReference type="ARBA" id="ARBA00022438"/>
    </source>
</evidence>
<comment type="cofactor">
    <cofactor evidence="1">
        <name>Co(2+)</name>
        <dbReference type="ChEBI" id="CHEBI:48828"/>
    </cofactor>
</comment>
<reference evidence="11" key="1">
    <citation type="journal article" date="2019" name="Int. J. Syst. Evol. Microbiol.">
        <title>The Global Catalogue of Microorganisms (GCM) 10K type strain sequencing project: providing services to taxonomists for standard genome sequencing and annotation.</title>
        <authorList>
            <consortium name="The Broad Institute Genomics Platform"/>
            <consortium name="The Broad Institute Genome Sequencing Center for Infectious Disease"/>
            <person name="Wu L."/>
            <person name="Ma J."/>
        </authorList>
    </citation>
    <scope>NUCLEOTIDE SEQUENCE [LARGE SCALE GENOMIC DNA]</scope>
    <source>
        <strain evidence="11">CCUG 49339</strain>
    </source>
</reference>
<dbReference type="InterPro" id="IPR035097">
    <property type="entry name" value="M29_N-terminal"/>
</dbReference>
<dbReference type="SUPFAM" id="SSF144052">
    <property type="entry name" value="Thermophilic metalloprotease-like"/>
    <property type="match status" value="1"/>
</dbReference>
<dbReference type="GO" id="GO:0004177">
    <property type="term" value="F:aminopeptidase activity"/>
    <property type="evidence" value="ECO:0007669"/>
    <property type="project" value="UniProtKB-KW"/>
</dbReference>
<sequence length="410" mass="46600">MNHFEANLEKYADVIIKLGINLQKGQTLLIEAPIFSAYFTRKIVKRAYEEGAKMVIVDYHDEELSKLHYCMQPMEGLKEFPMWKANGYAEMAETGDLAILQIYAPNPDLLSDVDPERISIRNKTNRTAMKKFNDYVSSGKMNWCTASIPSNEWAAKVLPDVHEDKRISKMWELIFQMTRSDTPDPVQAWQEHMNQLTTRANDLNERKYKKLHYKGPGTDLTIELPKEHKWMCASFQNEKQTTFIPNLPTEEVFTVPLKYGVNGTVSSTKPLNYNGVLVEDFTLTFKEGKVIDVKAATGEETLRKLIETDEGAAYLGEVALVSHQSPISKSNILFYNTLFDENASCHLALGFPLPVCIEGENKDKQRLKEIGLNDSVTHVDFMIGSGQLNIEGERESGEVEPIFLNGEWCK</sequence>
<evidence type="ECO:0000256" key="6">
    <source>
        <dbReference type="ARBA" id="ARBA00022670"/>
    </source>
</evidence>
<comment type="cofactor">
    <cofactor evidence="2">
        <name>Mg(2+)</name>
        <dbReference type="ChEBI" id="CHEBI:18420"/>
    </cofactor>
</comment>
<accession>A0ABW4LQM1</accession>
<comment type="caution">
    <text evidence="10">The sequence shown here is derived from an EMBL/GenBank/DDBJ whole genome shotgun (WGS) entry which is preliminary data.</text>
</comment>
<evidence type="ECO:0000256" key="4">
    <source>
        <dbReference type="ARBA" id="ARBA00008236"/>
    </source>
</evidence>
<dbReference type="RefSeq" id="WP_377928179.1">
    <property type="nucleotide sequence ID" value="NZ_JBHUEM010000014.1"/>
</dbReference>
<keyword evidence="8" id="KW-0378">Hydrolase</keyword>
<evidence type="ECO:0000256" key="9">
    <source>
        <dbReference type="ARBA" id="ARBA00023049"/>
    </source>
</evidence>
<evidence type="ECO:0000256" key="8">
    <source>
        <dbReference type="ARBA" id="ARBA00022801"/>
    </source>
</evidence>
<keyword evidence="6" id="KW-0645">Protease</keyword>
<dbReference type="EMBL" id="JBHUEM010000014">
    <property type="protein sequence ID" value="MFD1736988.1"/>
    <property type="molecule type" value="Genomic_DNA"/>
</dbReference>
<keyword evidence="7" id="KW-0479">Metal-binding</keyword>
<name>A0ABW4LQM1_9BACI</name>
<comment type="similarity">
    <text evidence="4">Belongs to the peptidase M29 family.</text>
</comment>
<dbReference type="InterPro" id="IPR000787">
    <property type="entry name" value="Peptidase_M29"/>
</dbReference>
<dbReference type="PANTHER" id="PTHR34448">
    <property type="entry name" value="AMINOPEPTIDASE"/>
    <property type="match status" value="1"/>
</dbReference>
<dbReference type="Proteomes" id="UP001597214">
    <property type="component" value="Unassembled WGS sequence"/>
</dbReference>
<organism evidence="10 11">
    <name type="scientific">Bacillus salitolerans</name>
    <dbReference type="NCBI Taxonomy" id="1437434"/>
    <lineage>
        <taxon>Bacteria</taxon>
        <taxon>Bacillati</taxon>
        <taxon>Bacillota</taxon>
        <taxon>Bacilli</taxon>
        <taxon>Bacillales</taxon>
        <taxon>Bacillaceae</taxon>
        <taxon>Bacillus</taxon>
    </lineage>
</organism>
<protein>
    <submittedName>
        <fullName evidence="10">Aminopeptidase</fullName>
    </submittedName>
</protein>
<dbReference type="Gene3D" id="3.40.1830.10">
    <property type="entry name" value="Thermophilic metalloprotease (M29)"/>
    <property type="match status" value="1"/>
</dbReference>
<keyword evidence="11" id="KW-1185">Reference proteome</keyword>
<keyword evidence="5 10" id="KW-0031">Aminopeptidase</keyword>
<evidence type="ECO:0000313" key="10">
    <source>
        <dbReference type="EMBL" id="MFD1736988.1"/>
    </source>
</evidence>